<sequence>MLRLNVLARTCLSQTRGPLIALQRTKPLPSRPSLLLRSLSSSAPRSALATPINLQKHVDIPATEKKQRAVPAESVPVVWSPTLATSTHTTKSIQQLNHLAGEDLTWPEIAESMGVFVRDCKSQWIKMLNELEPLQPDVTNGFDHNALKTAMMYPDTFERFWLKTPQKTALVQANNLDWDKIASELFEGKFSPAFIRHQYINIARPFRSTHWRPQRVQRLMDYMASLGYTLGDNAQQLQEEPDWRHISDYICGSTFVPMECRNFWHKCLKKQTAGREWTQDQVIQYWKTWLKVGKNWRQIASSLSDTDTGSRDVSPPTATECREAYQEISLRIARERPDLYEEASVPELATEVVSRNPKDRAWTDELYQELMRVVKEEQEALHKRDPGAPKPSVTLWETVAKRLDEPGLTPIRCQNRYLRPPATGVTRGSRQLKVMKEDMKPLLDAVNERRPVWPKHWRQLRDDFFPNHSVFALKRMWKDHAMQDLSQSHVLMNQLEKAVLDHSEHAWKEIAEEMSKDGAAFKTMLVCREVWETQVADKSDPSWTKQETKELQKQVKQMTEDKRRAKAHEILEAPDWIQIGRMFPTKTSVQCREKWIELRFMRQQERIREKIRKIDPTFTFSPPIDVEKVAEEFWTDGKIIFDGDSDTTTTTPAATMKRAGTTKTASAQKSGPLVLTPDELNKAWKQYRWTPERTMVLKRVMDKYGRHPAVLAQLAEKLGARPQGCATTYERVVRSLRQDRLKWSSLETTKPRFLWSREYDQFLACRMALVGVKYKSQLDAFNDVASVFDIKTLSVRTRWSRILKCIKEESKE</sequence>
<gene>
    <name evidence="3" type="ORF">BG006_008664</name>
</gene>
<comment type="caution">
    <text evidence="3">The sequence shown here is derived from an EMBL/GenBank/DDBJ whole genome shotgun (WGS) entry which is preliminary data.</text>
</comment>
<dbReference type="InterPro" id="IPR050560">
    <property type="entry name" value="MYB_TF"/>
</dbReference>
<dbReference type="AlphaFoldDB" id="A0A9P5SFJ9"/>
<name>A0A9P5SFJ9_9FUNG</name>
<dbReference type="EMBL" id="JAAAUY010000598">
    <property type="protein sequence ID" value="KAF9328083.1"/>
    <property type="molecule type" value="Genomic_DNA"/>
</dbReference>
<dbReference type="GO" id="GO:0000978">
    <property type="term" value="F:RNA polymerase II cis-regulatory region sequence-specific DNA binding"/>
    <property type="evidence" value="ECO:0007669"/>
    <property type="project" value="TreeGrafter"/>
</dbReference>
<dbReference type="InterPro" id="IPR009057">
    <property type="entry name" value="Homeodomain-like_sf"/>
</dbReference>
<feature type="region of interest" description="Disordered" evidence="1">
    <location>
        <begin position="650"/>
        <end position="669"/>
    </location>
</feature>
<dbReference type="SUPFAM" id="SSF46689">
    <property type="entry name" value="Homeodomain-like"/>
    <property type="match status" value="1"/>
</dbReference>
<evidence type="ECO:0000313" key="4">
    <source>
        <dbReference type="Proteomes" id="UP000696485"/>
    </source>
</evidence>
<organism evidence="3 4">
    <name type="scientific">Podila minutissima</name>
    <dbReference type="NCBI Taxonomy" id="64525"/>
    <lineage>
        <taxon>Eukaryota</taxon>
        <taxon>Fungi</taxon>
        <taxon>Fungi incertae sedis</taxon>
        <taxon>Mucoromycota</taxon>
        <taxon>Mortierellomycotina</taxon>
        <taxon>Mortierellomycetes</taxon>
        <taxon>Mortierellales</taxon>
        <taxon>Mortierellaceae</taxon>
        <taxon>Podila</taxon>
    </lineage>
</organism>
<reference evidence="3" key="1">
    <citation type="journal article" date="2020" name="Fungal Divers.">
        <title>Resolving the Mortierellaceae phylogeny through synthesis of multi-gene phylogenetics and phylogenomics.</title>
        <authorList>
            <person name="Vandepol N."/>
            <person name="Liber J."/>
            <person name="Desiro A."/>
            <person name="Na H."/>
            <person name="Kennedy M."/>
            <person name="Barry K."/>
            <person name="Grigoriev I.V."/>
            <person name="Miller A.N."/>
            <person name="O'Donnell K."/>
            <person name="Stajich J.E."/>
            <person name="Bonito G."/>
        </authorList>
    </citation>
    <scope>NUCLEOTIDE SEQUENCE</scope>
    <source>
        <strain evidence="3">NVP1</strain>
    </source>
</reference>
<proteinExistence type="predicted"/>
<dbReference type="PROSITE" id="PS50090">
    <property type="entry name" value="MYB_LIKE"/>
    <property type="match status" value="3"/>
</dbReference>
<feature type="domain" description="Myb-like" evidence="2">
    <location>
        <begin position="542"/>
        <end position="599"/>
    </location>
</feature>
<feature type="domain" description="Myb-like" evidence="2">
    <location>
        <begin position="354"/>
        <end position="417"/>
    </location>
</feature>
<dbReference type="SMART" id="SM00717">
    <property type="entry name" value="SANT"/>
    <property type="match status" value="3"/>
</dbReference>
<dbReference type="GO" id="GO:0000981">
    <property type="term" value="F:DNA-binding transcription factor activity, RNA polymerase II-specific"/>
    <property type="evidence" value="ECO:0007669"/>
    <property type="project" value="TreeGrafter"/>
</dbReference>
<evidence type="ECO:0000313" key="3">
    <source>
        <dbReference type="EMBL" id="KAF9328083.1"/>
    </source>
</evidence>
<dbReference type="CDD" id="cd00167">
    <property type="entry name" value="SANT"/>
    <property type="match status" value="1"/>
</dbReference>
<dbReference type="Pfam" id="PF13921">
    <property type="entry name" value="Myb_DNA-bind_6"/>
    <property type="match status" value="1"/>
</dbReference>
<keyword evidence="4" id="KW-1185">Reference proteome</keyword>
<dbReference type="Proteomes" id="UP000696485">
    <property type="component" value="Unassembled WGS sequence"/>
</dbReference>
<dbReference type="InterPro" id="IPR001005">
    <property type="entry name" value="SANT/Myb"/>
</dbReference>
<protein>
    <recommendedName>
        <fullName evidence="2">Myb-like domain-containing protein</fullName>
    </recommendedName>
</protein>
<evidence type="ECO:0000256" key="1">
    <source>
        <dbReference type="SAM" id="MobiDB-lite"/>
    </source>
</evidence>
<dbReference type="PANTHER" id="PTHR45614">
    <property type="entry name" value="MYB PROTEIN-RELATED"/>
    <property type="match status" value="1"/>
</dbReference>
<feature type="domain" description="Myb-like" evidence="2">
    <location>
        <begin position="211"/>
        <end position="268"/>
    </location>
</feature>
<accession>A0A9P5SFJ9</accession>
<evidence type="ECO:0000259" key="2">
    <source>
        <dbReference type="PROSITE" id="PS50090"/>
    </source>
</evidence>
<dbReference type="Gene3D" id="1.10.10.60">
    <property type="entry name" value="Homeodomain-like"/>
    <property type="match status" value="1"/>
</dbReference>
<dbReference type="GO" id="GO:0005634">
    <property type="term" value="C:nucleus"/>
    <property type="evidence" value="ECO:0007669"/>
    <property type="project" value="TreeGrafter"/>
</dbReference>